<dbReference type="AlphaFoldDB" id="A0A1V9A480"/>
<sequence length="451" mass="48974">MTRDHPTTADPEHEAHDVDYRDLLGTDRLAPIRLPSLADLATAARESRLLTAAHALAAWVGSSRPVDTDTGLPHADAETEVVRQLTAAGHLPDDTTAPRELRQLWELAEDLNFIDIGETEASEGEGLGEWRDGDDEAVLSVWSQGFAALSAWSLAIDAEYDGEPDLVFHGAGTSVLPLFSAREDGITLDGWNELVQESVELDTEPEVFGAAWSAWVERHGEPGAVFADRLERLGAVLPGESRITLTPLGSYVLWTEISEDVEVGLLPDPAAVTARELVAVTVLGTDAQAEQEWHPWRAARSAHQAARELAEVAATGTPAERATATVLLADLGPEVNDVWRELLDDPTLRPYAKQALGADHEASPEFALSDADTALLIADVFCDTDIDHPPPEIGELLEETVTPDDVEVFDAMWRLDHPGRADTLRLFGRHHPDKKVAKAARTAAFKAEGRR</sequence>
<name>A0A1V9A480_SACPI</name>
<evidence type="ECO:0000313" key="1">
    <source>
        <dbReference type="EMBL" id="OQO91955.1"/>
    </source>
</evidence>
<comment type="caution">
    <text evidence="1">The sequence shown here is derived from an EMBL/GenBank/DDBJ whole genome shotgun (WGS) entry which is preliminary data.</text>
</comment>
<gene>
    <name evidence="1" type="ORF">B1813_06635</name>
</gene>
<reference evidence="1 2" key="1">
    <citation type="submission" date="2017-02" db="EMBL/GenBank/DDBJ databases">
        <title>Draft genome of Saccharomonospora sp. 154.</title>
        <authorList>
            <person name="Alonso-Carmona G.S."/>
            <person name="De La Haba R."/>
            <person name="Vera-Gargallo B."/>
            <person name="Sandoval-Trujillo A.H."/>
            <person name="Ramirez-Duran N."/>
            <person name="Ventosa A."/>
        </authorList>
    </citation>
    <scope>NUCLEOTIDE SEQUENCE [LARGE SCALE GENOMIC DNA]</scope>
    <source>
        <strain evidence="1 2">LRS4.154</strain>
    </source>
</reference>
<proteinExistence type="predicted"/>
<protein>
    <submittedName>
        <fullName evidence="1">Uncharacterized protein</fullName>
    </submittedName>
</protein>
<dbReference type="RefSeq" id="WP_081191093.1">
    <property type="nucleotide sequence ID" value="NZ_MWIH01000005.1"/>
</dbReference>
<keyword evidence="2" id="KW-1185">Reference proteome</keyword>
<organism evidence="1 2">
    <name type="scientific">Saccharomonospora piscinae</name>
    <dbReference type="NCBI Taxonomy" id="687388"/>
    <lineage>
        <taxon>Bacteria</taxon>
        <taxon>Bacillati</taxon>
        <taxon>Actinomycetota</taxon>
        <taxon>Actinomycetes</taxon>
        <taxon>Pseudonocardiales</taxon>
        <taxon>Pseudonocardiaceae</taxon>
        <taxon>Saccharomonospora</taxon>
    </lineage>
</organism>
<evidence type="ECO:0000313" key="2">
    <source>
        <dbReference type="Proteomes" id="UP000192591"/>
    </source>
</evidence>
<dbReference type="EMBL" id="MWIH01000005">
    <property type="protein sequence ID" value="OQO91955.1"/>
    <property type="molecule type" value="Genomic_DNA"/>
</dbReference>
<dbReference type="STRING" id="1962155.B1813_06635"/>
<accession>A0A1V9A480</accession>
<dbReference type="Proteomes" id="UP000192591">
    <property type="component" value="Unassembled WGS sequence"/>
</dbReference>